<feature type="chain" id="PRO_5001593434" evidence="2">
    <location>
        <begin position="21"/>
        <end position="224"/>
    </location>
</feature>
<keyword evidence="2" id="KW-0732">Signal</keyword>
<organism evidence="3">
    <name type="scientific">Rhodotorula toruloides</name>
    <name type="common">Yeast</name>
    <name type="synonym">Rhodosporidium toruloides</name>
    <dbReference type="NCBI Taxonomy" id="5286"/>
    <lineage>
        <taxon>Eukaryota</taxon>
        <taxon>Fungi</taxon>
        <taxon>Dikarya</taxon>
        <taxon>Basidiomycota</taxon>
        <taxon>Pucciniomycotina</taxon>
        <taxon>Microbotryomycetes</taxon>
        <taxon>Sporidiobolales</taxon>
        <taxon>Sporidiobolaceae</taxon>
        <taxon>Rhodotorula</taxon>
    </lineage>
</organism>
<dbReference type="AlphaFoldDB" id="A0A061AIT7"/>
<proteinExistence type="predicted"/>
<dbReference type="OrthoDB" id="3362246at2759"/>
<evidence type="ECO:0000256" key="2">
    <source>
        <dbReference type="SAM" id="SignalP"/>
    </source>
</evidence>
<reference evidence="3" key="1">
    <citation type="journal article" date="2014" name="Genome Announc.">
        <title>Draft genome sequence of Rhodosporidium toruloides CECT1137, an oleaginous yeast of biotechnological interest.</title>
        <authorList>
            <person name="Morin N."/>
            <person name="Calcas X."/>
            <person name="Devillers H."/>
            <person name="Durrens P."/>
            <person name="Sherman D.J."/>
            <person name="Nicaud J.-M."/>
            <person name="Neuveglise C."/>
        </authorList>
    </citation>
    <scope>NUCLEOTIDE SEQUENCE</scope>
    <source>
        <strain evidence="3">CECT1137</strain>
    </source>
</reference>
<evidence type="ECO:0000313" key="3">
    <source>
        <dbReference type="EMBL" id="CDR37033.1"/>
    </source>
</evidence>
<protein>
    <submittedName>
        <fullName evidence="3">RHTO0S02e10000g1_1</fullName>
    </submittedName>
</protein>
<gene>
    <name evidence="3" type="ORF">RHTO0S_02e10000g</name>
</gene>
<sequence>MARFALTAAAILSLASLAAAQDLRVNTPSQIYSCQPAAFTYTCPNTPCTIVARPSKDQSSILENLGDVSDKSGSVSWKPVDVAEGTSVTLWITDANGNTISSAAITVAQGTSTSCLSGSSGSSGSSDSSASSGASGSSHASAATKAASTSASSMIKSAASAASQTASQAGAAAASISGSANSTNSSPSASASAGSGAGSGAGINAVVKTSLLAVVLVGSAAILA</sequence>
<feature type="signal peptide" evidence="2">
    <location>
        <begin position="1"/>
        <end position="20"/>
    </location>
</feature>
<feature type="region of interest" description="Disordered" evidence="1">
    <location>
        <begin position="116"/>
        <end position="139"/>
    </location>
</feature>
<evidence type="ECO:0000256" key="1">
    <source>
        <dbReference type="SAM" id="MobiDB-lite"/>
    </source>
</evidence>
<name>A0A061AIT7_RHOTO</name>
<dbReference type="EMBL" id="LK052937">
    <property type="protein sequence ID" value="CDR37033.1"/>
    <property type="molecule type" value="Genomic_DNA"/>
</dbReference>
<accession>A0A061AIT7</accession>